<evidence type="ECO:0008006" key="4">
    <source>
        <dbReference type="Google" id="ProtNLM"/>
    </source>
</evidence>
<feature type="transmembrane region" description="Helical" evidence="1">
    <location>
        <begin position="75"/>
        <end position="93"/>
    </location>
</feature>
<dbReference type="EMBL" id="BMKM01000003">
    <property type="protein sequence ID" value="GGE20230.1"/>
    <property type="molecule type" value="Genomic_DNA"/>
</dbReference>
<gene>
    <name evidence="2" type="ORF">GCM10011516_17330</name>
</gene>
<proteinExistence type="predicted"/>
<sequence length="173" mass="20101">MQLNTDNILKESIIVQCPKCSQKLRVKIPQPQLKEAIVLESIVMPVMEPPEIPSSSKSKVKNIFSFEGRIGRLEFFLTYLFIYFLSAILKRFLKGSNDEVWYILGNRYEEGFGNNPIFIIPIVILMWIGFSQGTKRCHDVGKSGWHLLIPFYIFYLIFAEGQRFDNKYGPKIK</sequence>
<dbReference type="Pfam" id="PF05656">
    <property type="entry name" value="DUF805"/>
    <property type="match status" value="1"/>
</dbReference>
<keyword evidence="1" id="KW-0472">Membrane</keyword>
<evidence type="ECO:0000256" key="1">
    <source>
        <dbReference type="SAM" id="Phobius"/>
    </source>
</evidence>
<reference evidence="2" key="1">
    <citation type="journal article" date="2014" name="Int. J. Syst. Evol. Microbiol.">
        <title>Complete genome sequence of Corynebacterium casei LMG S-19264T (=DSM 44701T), isolated from a smear-ripened cheese.</title>
        <authorList>
            <consortium name="US DOE Joint Genome Institute (JGI-PGF)"/>
            <person name="Walter F."/>
            <person name="Albersmeier A."/>
            <person name="Kalinowski J."/>
            <person name="Ruckert C."/>
        </authorList>
    </citation>
    <scope>NUCLEOTIDE SEQUENCE</scope>
    <source>
        <strain evidence="2">CGMCC 1.15966</strain>
    </source>
</reference>
<protein>
    <recommendedName>
        <fullName evidence="4">DUF805 domain-containing protein</fullName>
    </recommendedName>
</protein>
<accession>A0A8H9G1B4</accession>
<feature type="transmembrane region" description="Helical" evidence="1">
    <location>
        <begin position="113"/>
        <end position="131"/>
    </location>
</feature>
<dbReference type="Proteomes" id="UP000614460">
    <property type="component" value="Unassembled WGS sequence"/>
</dbReference>
<organism evidence="2 3">
    <name type="scientific">Sphingobacterium cellulitidis</name>
    <dbReference type="NCBI Taxonomy" id="1768011"/>
    <lineage>
        <taxon>Bacteria</taxon>
        <taxon>Pseudomonadati</taxon>
        <taxon>Bacteroidota</taxon>
        <taxon>Sphingobacteriia</taxon>
        <taxon>Sphingobacteriales</taxon>
        <taxon>Sphingobacteriaceae</taxon>
        <taxon>Sphingobacterium</taxon>
    </lineage>
</organism>
<name>A0A8H9G1B4_9SPHI</name>
<dbReference type="GO" id="GO:0005886">
    <property type="term" value="C:plasma membrane"/>
    <property type="evidence" value="ECO:0007669"/>
    <property type="project" value="TreeGrafter"/>
</dbReference>
<dbReference type="PANTHER" id="PTHR34980:SF3">
    <property type="entry name" value="BLR8105 PROTEIN"/>
    <property type="match status" value="1"/>
</dbReference>
<evidence type="ECO:0000313" key="2">
    <source>
        <dbReference type="EMBL" id="GGE20230.1"/>
    </source>
</evidence>
<reference evidence="2" key="2">
    <citation type="submission" date="2020-09" db="EMBL/GenBank/DDBJ databases">
        <authorList>
            <person name="Sun Q."/>
            <person name="Zhou Y."/>
        </authorList>
    </citation>
    <scope>NUCLEOTIDE SEQUENCE</scope>
    <source>
        <strain evidence="2">CGMCC 1.15966</strain>
    </source>
</reference>
<dbReference type="AlphaFoldDB" id="A0A8H9G1B4"/>
<keyword evidence="1" id="KW-1133">Transmembrane helix</keyword>
<keyword evidence="3" id="KW-1185">Reference proteome</keyword>
<dbReference type="PANTHER" id="PTHR34980">
    <property type="entry name" value="INNER MEMBRANE PROTEIN-RELATED-RELATED"/>
    <property type="match status" value="1"/>
</dbReference>
<comment type="caution">
    <text evidence="2">The sequence shown here is derived from an EMBL/GenBank/DDBJ whole genome shotgun (WGS) entry which is preliminary data.</text>
</comment>
<dbReference type="InterPro" id="IPR008523">
    <property type="entry name" value="DUF805"/>
</dbReference>
<keyword evidence="1" id="KW-0812">Transmembrane</keyword>
<feature type="transmembrane region" description="Helical" evidence="1">
    <location>
        <begin position="143"/>
        <end position="159"/>
    </location>
</feature>
<evidence type="ECO:0000313" key="3">
    <source>
        <dbReference type="Proteomes" id="UP000614460"/>
    </source>
</evidence>